<dbReference type="Gene3D" id="2.60.120.1440">
    <property type="match status" value="1"/>
</dbReference>
<dbReference type="Pfam" id="PF16344">
    <property type="entry name" value="FecR_C"/>
    <property type="match status" value="1"/>
</dbReference>
<feature type="domain" description="FecR protein" evidence="2">
    <location>
        <begin position="197"/>
        <end position="291"/>
    </location>
</feature>
<evidence type="ECO:0000313" key="5">
    <source>
        <dbReference type="Proteomes" id="UP001549749"/>
    </source>
</evidence>
<dbReference type="EMBL" id="JBEXAC010000001">
    <property type="protein sequence ID" value="MET6996869.1"/>
    <property type="molecule type" value="Genomic_DNA"/>
</dbReference>
<feature type="transmembrane region" description="Helical" evidence="1">
    <location>
        <begin position="101"/>
        <end position="119"/>
    </location>
</feature>
<proteinExistence type="predicted"/>
<keyword evidence="1" id="KW-0472">Membrane</keyword>
<feature type="domain" description="Protein FecR C-terminal" evidence="3">
    <location>
        <begin position="335"/>
        <end position="396"/>
    </location>
</feature>
<dbReference type="InterPro" id="IPR032508">
    <property type="entry name" value="FecR_C"/>
</dbReference>
<dbReference type="InterPro" id="IPR006860">
    <property type="entry name" value="FecR"/>
</dbReference>
<keyword evidence="1" id="KW-1133">Transmembrane helix</keyword>
<dbReference type="Pfam" id="PF04773">
    <property type="entry name" value="FecR"/>
    <property type="match status" value="1"/>
</dbReference>
<dbReference type="Proteomes" id="UP001549749">
    <property type="component" value="Unassembled WGS sequence"/>
</dbReference>
<protein>
    <submittedName>
        <fullName evidence="4">FecR family protein</fullName>
    </submittedName>
</protein>
<evidence type="ECO:0000313" key="4">
    <source>
        <dbReference type="EMBL" id="MET6996869.1"/>
    </source>
</evidence>
<comment type="caution">
    <text evidence="4">The sequence shown here is derived from an EMBL/GenBank/DDBJ whole genome shotgun (WGS) entry which is preliminary data.</text>
</comment>
<evidence type="ECO:0000259" key="3">
    <source>
        <dbReference type="Pfam" id="PF16344"/>
    </source>
</evidence>
<sequence length="410" mass="46013">MQADHRHLEQMLQRYLRDDLSKDEVREMLEYIVQHPALAAELLNEDRSHVFSEKLLHLPDLPESASKRMYERLTTEIRSREQAQEEDAMVTTPVRQLHYRWRWVAAIVVPGMIIAAYFWQSGNHKINPPTEQVSVIKDVAPGQNGAILTLADGSNVILDSAGNQQIAGQGNVQITNRNGQLTYNAGHNGTEETIYNTLRTPAARQYKLILPDGSKAWLNAGSSIRYPTAFKGRNREVETTGEVYFEVAHNAFNPFRVKTGSIVIEDIGTAFNINAYGDEPAIKTTLVEGSIRLLTGSNNKVLRPGMQGTIKAGNDEIAVSNVDVAEIIAWKEGLFNFNNLDMETVMRQIGRWYNMEIVYEGKKPEGHFSGIIDRNTNLAFILKSLELSGMRFKVETSTTPAQMGKIIVLK</sequence>
<keyword evidence="5" id="KW-1185">Reference proteome</keyword>
<dbReference type="Gene3D" id="3.55.50.30">
    <property type="match status" value="1"/>
</dbReference>
<evidence type="ECO:0000259" key="2">
    <source>
        <dbReference type="Pfam" id="PF04773"/>
    </source>
</evidence>
<keyword evidence="1" id="KW-0812">Transmembrane</keyword>
<accession>A0ABV2T1G3</accession>
<dbReference type="RefSeq" id="WP_354659510.1">
    <property type="nucleotide sequence ID" value="NZ_JBEXAC010000001.1"/>
</dbReference>
<organism evidence="4 5">
    <name type="scientific">Chitinophaga defluvii</name>
    <dbReference type="NCBI Taxonomy" id="3163343"/>
    <lineage>
        <taxon>Bacteria</taxon>
        <taxon>Pseudomonadati</taxon>
        <taxon>Bacteroidota</taxon>
        <taxon>Chitinophagia</taxon>
        <taxon>Chitinophagales</taxon>
        <taxon>Chitinophagaceae</taxon>
        <taxon>Chitinophaga</taxon>
    </lineage>
</organism>
<evidence type="ECO:0000256" key="1">
    <source>
        <dbReference type="SAM" id="Phobius"/>
    </source>
</evidence>
<dbReference type="PANTHER" id="PTHR30273:SF2">
    <property type="entry name" value="PROTEIN FECR"/>
    <property type="match status" value="1"/>
</dbReference>
<gene>
    <name evidence="4" type="ORF">ABR189_05800</name>
</gene>
<reference evidence="4 5" key="1">
    <citation type="submission" date="2024-06" db="EMBL/GenBank/DDBJ databases">
        <title>Chitinophaga defluvii sp. nov., isolated from municipal sewage.</title>
        <authorList>
            <person name="Zhang L."/>
        </authorList>
    </citation>
    <scope>NUCLEOTIDE SEQUENCE [LARGE SCALE GENOMIC DNA]</scope>
    <source>
        <strain evidence="4 5">H8</strain>
    </source>
</reference>
<dbReference type="InterPro" id="IPR012373">
    <property type="entry name" value="Ferrdict_sens_TM"/>
</dbReference>
<dbReference type="PANTHER" id="PTHR30273">
    <property type="entry name" value="PERIPLASMIC SIGNAL SENSOR AND SIGMA FACTOR ACTIVATOR FECR-RELATED"/>
    <property type="match status" value="1"/>
</dbReference>
<name>A0ABV2T1G3_9BACT</name>